<comment type="caution">
    <text evidence="1">The sequence shown here is derived from an EMBL/GenBank/DDBJ whole genome shotgun (WGS) entry which is preliminary data.</text>
</comment>
<dbReference type="Proteomes" id="UP000663824">
    <property type="component" value="Unassembled WGS sequence"/>
</dbReference>
<dbReference type="Gene3D" id="1.25.40.10">
    <property type="entry name" value="Tetratricopeptide repeat domain"/>
    <property type="match status" value="1"/>
</dbReference>
<dbReference type="EMBL" id="CAJNRE010001668">
    <property type="protein sequence ID" value="CAF1949339.1"/>
    <property type="molecule type" value="Genomic_DNA"/>
</dbReference>
<dbReference type="AlphaFoldDB" id="A0A816M623"/>
<organism evidence="1 2">
    <name type="scientific">Rotaria magnacalcarata</name>
    <dbReference type="NCBI Taxonomy" id="392030"/>
    <lineage>
        <taxon>Eukaryota</taxon>
        <taxon>Metazoa</taxon>
        <taxon>Spiralia</taxon>
        <taxon>Gnathifera</taxon>
        <taxon>Rotifera</taxon>
        <taxon>Eurotatoria</taxon>
        <taxon>Bdelloidea</taxon>
        <taxon>Philodinida</taxon>
        <taxon>Philodinidae</taxon>
        <taxon>Rotaria</taxon>
    </lineage>
</organism>
<proteinExistence type="predicted"/>
<gene>
    <name evidence="1" type="ORF">MBJ925_LOCUS5837</name>
</gene>
<dbReference type="InterPro" id="IPR011990">
    <property type="entry name" value="TPR-like_helical_dom_sf"/>
</dbReference>
<name>A0A816M623_9BILA</name>
<accession>A0A816M623</accession>
<evidence type="ECO:0008006" key="3">
    <source>
        <dbReference type="Google" id="ProtNLM"/>
    </source>
</evidence>
<sequence length="191" mass="21460">MKKYSEALSSLERSLKIMKVVLPSNHSDFAGSYNNIANVYYQMAKLIDFGNAHTLTSATINQINELRSGKEFSRLLVEITEFCVENNIDLSVNVNKTTISTRFKNCSVTSTIGQCEEIDNESEDTDFDFYPLSNEIQELKPMLRQSKSKDIGDLSFEVLPLDQAFSKIIYLAIGALAIPVFSTTTERAFSK</sequence>
<reference evidence="1" key="1">
    <citation type="submission" date="2021-02" db="EMBL/GenBank/DDBJ databases">
        <authorList>
            <person name="Nowell W R."/>
        </authorList>
    </citation>
    <scope>NUCLEOTIDE SEQUENCE</scope>
</reference>
<protein>
    <recommendedName>
        <fullName evidence="3">HAT C-terminal dimerisation domain-containing protein</fullName>
    </recommendedName>
</protein>
<evidence type="ECO:0000313" key="1">
    <source>
        <dbReference type="EMBL" id="CAF1949339.1"/>
    </source>
</evidence>
<evidence type="ECO:0000313" key="2">
    <source>
        <dbReference type="Proteomes" id="UP000663824"/>
    </source>
</evidence>